<dbReference type="AlphaFoldDB" id="A0A1Y5IE27"/>
<feature type="compositionally biased region" description="Acidic residues" evidence="2">
    <location>
        <begin position="29"/>
        <end position="39"/>
    </location>
</feature>
<accession>A0A1Y5IE27</accession>
<dbReference type="PROSITE" id="PS50076">
    <property type="entry name" value="DNAJ_2"/>
    <property type="match status" value="1"/>
</dbReference>
<name>A0A1Y5IE27_OSTTA</name>
<protein>
    <recommendedName>
        <fullName evidence="3">J domain-containing protein</fullName>
    </recommendedName>
</protein>
<dbReference type="InterPro" id="IPR036869">
    <property type="entry name" value="J_dom_sf"/>
</dbReference>
<dbReference type="PANTHER" id="PTHR44200:SF1">
    <property type="entry name" value="DNAJ HOMOLOG SUBFAMILY C MEMBER 7"/>
    <property type="match status" value="1"/>
</dbReference>
<sequence length="832" mass="93158">MSHRASALREIQREIQSHLSRVRLSESDGSSESDADDGEGSTRTKYDEKDLNAVRRRASASSVSSWEEEVSSRSENARARGASQRGVDRGNASTTKGNFRVRVDAGMEVRLRRAELRKVDVELKLAKSFEQVELARRALEEAVNIHKMYELEFEEASEEFEREQELVYEELDRRERESRAEQMAAAQAAAVVRAEEHRREADASFKRGNMSEAEQFYSHAIAELEVSGIVLVEPSHLWLRVNRATVLFTLGHVHEALAECELVLKVDSGHIRALLRAAQCCLNLSELQRAQRYLEFVSLSPNAQPSELKEALAQKSALNRAFVEQHKVSGNESYRNKDYVGARDSYSSALDYLDAMHLSDSIKVKVGLLTNRAAALMMLGNPLQAMEDCHETLALDPLHIKAQVRLSRCLLLLGQFEEACTEAREVFNKDASTSEQKSEAKQVIDDVQSTQQLIDTHSKLLVKMEETGHEESVDDLERTLRALDEVSVICPHAAIVKTLRAEALRLKRDTYAASQLVCRLGDLDVRGLCVRARIAFDLANVSDCLESLQPLIPALELYAGREASHLIALDGSQPPEEVIKQIPNPASLLQILEQVSQISELKDAGKVAYIRGDYAQAESLYFDALKLCKDSDLLQALFLSNICACAHAMEDYINALASAGAACALAPKYAKAHARLAAIYTELDMVNEAQQIYECLLDMDLSHDEREKVHTYLVTIRDRVKAELPANWRKLLGVGAKPSKDELKKKYRQLALSHHPDKVVRGGSSESLINARAAVSSRLFNLINDAYNVLSDDNFVIKWENARVRAQYKCSHPCQDSVWRRAPFAEANSTRF</sequence>
<dbReference type="Gene3D" id="1.10.287.110">
    <property type="entry name" value="DnaJ domain"/>
    <property type="match status" value="1"/>
</dbReference>
<evidence type="ECO:0000313" key="4">
    <source>
        <dbReference type="EMBL" id="OUS47849.1"/>
    </source>
</evidence>
<proteinExistence type="predicted"/>
<dbReference type="PANTHER" id="PTHR44200">
    <property type="entry name" value="DNAJ HOMOLOG SUBFAMILY C MEMBER 7"/>
    <property type="match status" value="1"/>
</dbReference>
<keyword evidence="1" id="KW-0175">Coiled coil</keyword>
<dbReference type="InterPro" id="IPR001623">
    <property type="entry name" value="DnaJ_domain"/>
</dbReference>
<feature type="compositionally biased region" description="Basic and acidic residues" evidence="2">
    <location>
        <begin position="40"/>
        <end position="53"/>
    </location>
</feature>
<evidence type="ECO:0000259" key="3">
    <source>
        <dbReference type="PROSITE" id="PS50076"/>
    </source>
</evidence>
<dbReference type="InterPro" id="IPR019734">
    <property type="entry name" value="TPR_rpt"/>
</dbReference>
<feature type="domain" description="J" evidence="3">
    <location>
        <begin position="727"/>
        <end position="812"/>
    </location>
</feature>
<dbReference type="InterPro" id="IPR052758">
    <property type="entry name" value="SRC_co-chaperone"/>
</dbReference>
<dbReference type="SMART" id="SM00271">
    <property type="entry name" value="DnaJ"/>
    <property type="match status" value="1"/>
</dbReference>
<feature type="coiled-coil region" evidence="1">
    <location>
        <begin position="139"/>
        <end position="166"/>
    </location>
</feature>
<dbReference type="EMBL" id="KZ155776">
    <property type="protein sequence ID" value="OUS47849.1"/>
    <property type="molecule type" value="Genomic_DNA"/>
</dbReference>
<dbReference type="SMART" id="SM00028">
    <property type="entry name" value="TPR"/>
    <property type="match status" value="8"/>
</dbReference>
<gene>
    <name evidence="4" type="ORF">BE221DRAFT_203960</name>
</gene>
<dbReference type="Pfam" id="PF00226">
    <property type="entry name" value="DnaJ"/>
    <property type="match status" value="1"/>
</dbReference>
<dbReference type="InterPro" id="IPR011990">
    <property type="entry name" value="TPR-like_helical_dom_sf"/>
</dbReference>
<dbReference type="SUPFAM" id="SSF48452">
    <property type="entry name" value="TPR-like"/>
    <property type="match status" value="2"/>
</dbReference>
<reference evidence="4" key="1">
    <citation type="submission" date="2017-04" db="EMBL/GenBank/DDBJ databases">
        <title>Population genomics of picophytoplankton unveils novel chromosome hypervariability.</title>
        <authorList>
            <consortium name="DOE Joint Genome Institute"/>
            <person name="Blanc-Mathieu R."/>
            <person name="Krasovec M."/>
            <person name="Hebrard M."/>
            <person name="Yau S."/>
            <person name="Desgranges E."/>
            <person name="Martin J."/>
            <person name="Schackwitz W."/>
            <person name="Kuo A."/>
            <person name="Salin G."/>
            <person name="Donnadieu C."/>
            <person name="Desdevises Y."/>
            <person name="Sanchez-Ferandin S."/>
            <person name="Moreau H."/>
            <person name="Rivals E."/>
            <person name="Grigoriev I.V."/>
            <person name="Grimsley N."/>
            <person name="Eyre-Walker A."/>
            <person name="Piganeau G."/>
        </authorList>
    </citation>
    <scope>NUCLEOTIDE SEQUENCE [LARGE SCALE GENOMIC DNA]</scope>
    <source>
        <strain evidence="4">RCC 1115</strain>
    </source>
</reference>
<dbReference type="CDD" id="cd06257">
    <property type="entry name" value="DnaJ"/>
    <property type="match status" value="1"/>
</dbReference>
<dbReference type="eggNOG" id="KOG0550">
    <property type="taxonomic scope" value="Eukaryota"/>
</dbReference>
<evidence type="ECO:0000256" key="1">
    <source>
        <dbReference type="SAM" id="Coils"/>
    </source>
</evidence>
<dbReference type="SUPFAM" id="SSF46565">
    <property type="entry name" value="Chaperone J-domain"/>
    <property type="match status" value="1"/>
</dbReference>
<feature type="region of interest" description="Disordered" evidence="2">
    <location>
        <begin position="18"/>
        <end position="95"/>
    </location>
</feature>
<organism evidence="4">
    <name type="scientific">Ostreococcus tauri</name>
    <name type="common">Marine green alga</name>
    <dbReference type="NCBI Taxonomy" id="70448"/>
    <lineage>
        <taxon>Eukaryota</taxon>
        <taxon>Viridiplantae</taxon>
        <taxon>Chlorophyta</taxon>
        <taxon>Mamiellophyceae</taxon>
        <taxon>Mamiellales</taxon>
        <taxon>Bathycoccaceae</taxon>
        <taxon>Ostreococcus</taxon>
    </lineage>
</organism>
<dbReference type="Proteomes" id="UP000195557">
    <property type="component" value="Unassembled WGS sequence"/>
</dbReference>
<dbReference type="PRINTS" id="PR00625">
    <property type="entry name" value="JDOMAIN"/>
</dbReference>
<evidence type="ECO:0000256" key="2">
    <source>
        <dbReference type="SAM" id="MobiDB-lite"/>
    </source>
</evidence>
<dbReference type="Gene3D" id="1.25.40.10">
    <property type="entry name" value="Tetratricopeptide repeat domain"/>
    <property type="match status" value="3"/>
</dbReference>